<reference evidence="2 3" key="1">
    <citation type="submission" date="2019-02" db="EMBL/GenBank/DDBJ databases">
        <title>Draft genome sequences of novel Actinobacteria.</title>
        <authorList>
            <person name="Sahin N."/>
            <person name="Ay H."/>
            <person name="Saygin H."/>
        </authorList>
    </citation>
    <scope>NUCLEOTIDE SEQUENCE [LARGE SCALE GENOMIC DNA]</scope>
    <source>
        <strain evidence="2 3">16K104</strain>
    </source>
</reference>
<evidence type="ECO:0000313" key="2">
    <source>
        <dbReference type="EMBL" id="TDD27424.1"/>
    </source>
</evidence>
<dbReference type="InterPro" id="IPR023286">
    <property type="entry name" value="ABATE_dom_sf"/>
</dbReference>
<protein>
    <recommendedName>
        <fullName evidence="1">Zinc finger CGNR domain-containing protein</fullName>
    </recommendedName>
</protein>
<dbReference type="Proteomes" id="UP000295172">
    <property type="component" value="Unassembled WGS sequence"/>
</dbReference>
<dbReference type="InterPro" id="IPR010852">
    <property type="entry name" value="ABATE"/>
</dbReference>
<dbReference type="Pfam" id="PF07336">
    <property type="entry name" value="ABATE"/>
    <property type="match status" value="1"/>
</dbReference>
<evidence type="ECO:0000313" key="3">
    <source>
        <dbReference type="Proteomes" id="UP000295172"/>
    </source>
</evidence>
<feature type="domain" description="Zinc finger CGNR" evidence="1">
    <location>
        <begin position="140"/>
        <end position="179"/>
    </location>
</feature>
<proteinExistence type="predicted"/>
<name>A0A4R4XA86_9ACTN</name>
<dbReference type="InterPro" id="IPR021005">
    <property type="entry name" value="Znf_CGNR"/>
</dbReference>
<dbReference type="EMBL" id="SMKR01000034">
    <property type="protein sequence ID" value="TDD27424.1"/>
    <property type="molecule type" value="Genomic_DNA"/>
</dbReference>
<dbReference type="SUPFAM" id="SSF160904">
    <property type="entry name" value="Jann2411-like"/>
    <property type="match status" value="1"/>
</dbReference>
<dbReference type="OrthoDB" id="3211108at2"/>
<keyword evidence="3" id="KW-1185">Reference proteome</keyword>
<dbReference type="Gene3D" id="1.10.3300.10">
    <property type="entry name" value="Jann2411-like domain"/>
    <property type="match status" value="1"/>
</dbReference>
<dbReference type="Pfam" id="PF11706">
    <property type="entry name" value="zf-CGNR"/>
    <property type="match status" value="1"/>
</dbReference>
<dbReference type="PANTHER" id="PTHR35525:SF3">
    <property type="entry name" value="BLL6575 PROTEIN"/>
    <property type="match status" value="1"/>
</dbReference>
<organism evidence="2 3">
    <name type="scientific">Kribbella turkmenica</name>
    <dbReference type="NCBI Taxonomy" id="2530375"/>
    <lineage>
        <taxon>Bacteria</taxon>
        <taxon>Bacillati</taxon>
        <taxon>Actinomycetota</taxon>
        <taxon>Actinomycetes</taxon>
        <taxon>Propionibacteriales</taxon>
        <taxon>Kribbellaceae</taxon>
        <taxon>Kribbella</taxon>
    </lineage>
</organism>
<dbReference type="AlphaFoldDB" id="A0A4R4XA86"/>
<evidence type="ECO:0000259" key="1">
    <source>
        <dbReference type="Pfam" id="PF11706"/>
    </source>
</evidence>
<accession>A0A4R4XA86</accession>
<dbReference type="RefSeq" id="WP_132318773.1">
    <property type="nucleotide sequence ID" value="NZ_SMKR01000034.1"/>
</dbReference>
<comment type="caution">
    <text evidence="2">The sequence shown here is derived from an EMBL/GenBank/DDBJ whole genome shotgun (WGS) entry which is preliminary data.</text>
</comment>
<dbReference type="PANTHER" id="PTHR35525">
    <property type="entry name" value="BLL6575 PROTEIN"/>
    <property type="match status" value="1"/>
</dbReference>
<gene>
    <name evidence="2" type="ORF">E1218_10580</name>
</gene>
<sequence length="181" mass="19714">MEFPLLGTEPLAVEFANTWYDDGAVDYLATPELVRGWFQAYGDAHDAGVHRVPTRDAGRVRELRGHVHRLLAAVADGRHPGPDPIAAVNDCAALAYSSVRLTWPSGGRPSASTDSATSGTTRLLAALASEAIELAAGDDRIGRCEGPGCRMLFVRTHGRRRFCHASCSQRGRQARYYRKTH</sequence>